<feature type="compositionally biased region" description="Polar residues" evidence="2">
    <location>
        <begin position="1"/>
        <end position="10"/>
    </location>
</feature>
<keyword evidence="1" id="KW-0175">Coiled coil</keyword>
<reference evidence="3" key="1">
    <citation type="submission" date="2020-01" db="EMBL/GenBank/DDBJ databases">
        <title>Insect and environment-associated Actinomycetes.</title>
        <authorList>
            <person name="Currrie C."/>
            <person name="Chevrette M."/>
            <person name="Carlson C."/>
            <person name="Stubbendieck R."/>
            <person name="Wendt-Pienkowski E."/>
        </authorList>
    </citation>
    <scope>NUCLEOTIDE SEQUENCE</scope>
    <source>
        <strain evidence="3">SID505</strain>
    </source>
</reference>
<sequence length="348" mass="37384">MATDQENTPPAHQAIPLAPLPDHRNVNTSWWQELWRRHAHITTPLRARGLTCDIEFGLSAYIVRVPLPDDSYLIIGPPQEPVSDRPPGNPEGWIATREHPIDQSVFEVLYDSSPPDDPGAPQRSEARHGGSAEPLIAAVDHRLAQLGLLPSPELHTLVATQDVTVSFTPQARDTATAHERIADLESTYAATDTALDGGTRLTHITYGSVHDADITAGKNTTTVPTACSDALLELTDQINGSTSHIQAAALLRQVLDPEEGVLARLADSLEAAADKAKEAEEDDGFDLSHDLAEAAAEVRSLGENLQTAEARMGTLTSLASGPRPPLSPSRTPSLPPRPLPTAPPRRTR</sequence>
<gene>
    <name evidence="3" type="ORF">G3I43_33200</name>
</gene>
<dbReference type="RefSeq" id="WP_164260548.1">
    <property type="nucleotide sequence ID" value="NZ_JAAGMK010000946.1"/>
</dbReference>
<dbReference type="AlphaFoldDB" id="A0A6G3T137"/>
<evidence type="ECO:0000256" key="2">
    <source>
        <dbReference type="SAM" id="MobiDB-lite"/>
    </source>
</evidence>
<protein>
    <submittedName>
        <fullName evidence="3">Uncharacterized protein</fullName>
    </submittedName>
</protein>
<proteinExistence type="predicted"/>
<feature type="region of interest" description="Disordered" evidence="2">
    <location>
        <begin position="110"/>
        <end position="130"/>
    </location>
</feature>
<evidence type="ECO:0000313" key="3">
    <source>
        <dbReference type="EMBL" id="NEB88986.1"/>
    </source>
</evidence>
<organism evidence="3">
    <name type="scientific">Streptomyces anulatus</name>
    <name type="common">Streptomyces chrysomallus</name>
    <dbReference type="NCBI Taxonomy" id="1892"/>
    <lineage>
        <taxon>Bacteria</taxon>
        <taxon>Bacillati</taxon>
        <taxon>Actinomycetota</taxon>
        <taxon>Actinomycetes</taxon>
        <taxon>Kitasatosporales</taxon>
        <taxon>Streptomycetaceae</taxon>
        <taxon>Streptomyces</taxon>
    </lineage>
</organism>
<evidence type="ECO:0000256" key="1">
    <source>
        <dbReference type="SAM" id="Coils"/>
    </source>
</evidence>
<feature type="region of interest" description="Disordered" evidence="2">
    <location>
        <begin position="311"/>
        <end position="348"/>
    </location>
</feature>
<feature type="compositionally biased region" description="Pro residues" evidence="2">
    <location>
        <begin position="322"/>
        <end position="348"/>
    </location>
</feature>
<dbReference type="EMBL" id="JAAGMK010000946">
    <property type="protein sequence ID" value="NEB88986.1"/>
    <property type="molecule type" value="Genomic_DNA"/>
</dbReference>
<name>A0A6G3T137_STRAQ</name>
<comment type="caution">
    <text evidence="3">The sequence shown here is derived from an EMBL/GenBank/DDBJ whole genome shotgun (WGS) entry which is preliminary data.</text>
</comment>
<accession>A0A6G3T137</accession>
<feature type="coiled-coil region" evidence="1">
    <location>
        <begin position="262"/>
        <end position="311"/>
    </location>
</feature>
<feature type="region of interest" description="Disordered" evidence="2">
    <location>
        <begin position="1"/>
        <end position="20"/>
    </location>
</feature>